<name>A0A2T1HRL9_9HYPH</name>
<evidence type="ECO:0000313" key="2">
    <source>
        <dbReference type="EMBL" id="PSC04290.1"/>
    </source>
</evidence>
<sequence>MSEAATLKADAPLHPVNGAASARPSPQDSAIIDGLSRVLLADSKQAPDMPRLLQHENKRLLAVTRVVNAFHNYLATVANRQMDEISASDVARLGMILKILEDIEPSDRLRRV</sequence>
<protein>
    <submittedName>
        <fullName evidence="2">Uncharacterized protein</fullName>
    </submittedName>
</protein>
<dbReference type="RefSeq" id="WP_106337816.1">
    <property type="nucleotide sequence ID" value="NZ_PVZS01000015.1"/>
</dbReference>
<reference evidence="3" key="1">
    <citation type="submission" date="2018-03" db="EMBL/GenBank/DDBJ databases">
        <authorList>
            <person name="Sun L."/>
            <person name="Liu H."/>
            <person name="Chen W."/>
            <person name="Huang K."/>
            <person name="Liu W."/>
            <person name="Gao X."/>
        </authorList>
    </citation>
    <scope>NUCLEOTIDE SEQUENCE [LARGE SCALE GENOMIC DNA]</scope>
    <source>
        <strain evidence="3">SH9</strain>
    </source>
</reference>
<comment type="caution">
    <text evidence="2">The sequence shown here is derived from an EMBL/GenBank/DDBJ whole genome shotgun (WGS) entry which is preliminary data.</text>
</comment>
<organism evidence="2 3">
    <name type="scientific">Alsobacter soli</name>
    <dbReference type="NCBI Taxonomy" id="2109933"/>
    <lineage>
        <taxon>Bacteria</taxon>
        <taxon>Pseudomonadati</taxon>
        <taxon>Pseudomonadota</taxon>
        <taxon>Alphaproteobacteria</taxon>
        <taxon>Hyphomicrobiales</taxon>
        <taxon>Alsobacteraceae</taxon>
        <taxon>Alsobacter</taxon>
    </lineage>
</organism>
<proteinExistence type="predicted"/>
<evidence type="ECO:0000256" key="1">
    <source>
        <dbReference type="SAM" id="MobiDB-lite"/>
    </source>
</evidence>
<feature type="region of interest" description="Disordered" evidence="1">
    <location>
        <begin position="1"/>
        <end position="28"/>
    </location>
</feature>
<gene>
    <name evidence="2" type="ORF">SLNSH_14985</name>
</gene>
<dbReference type="AlphaFoldDB" id="A0A2T1HRL9"/>
<keyword evidence="3" id="KW-1185">Reference proteome</keyword>
<dbReference type="EMBL" id="PVZS01000015">
    <property type="protein sequence ID" value="PSC04290.1"/>
    <property type="molecule type" value="Genomic_DNA"/>
</dbReference>
<evidence type="ECO:0000313" key="3">
    <source>
        <dbReference type="Proteomes" id="UP000239772"/>
    </source>
</evidence>
<dbReference type="Proteomes" id="UP000239772">
    <property type="component" value="Unassembled WGS sequence"/>
</dbReference>
<accession>A0A2T1HRL9</accession>